<proteinExistence type="predicted"/>
<sequence length="127" mass="14056">MWATDKGPGGLTVARKTWRMIDLMELFRHWHTGRSQGADLDGPERSTANHPEIPGSGTDHPAEARQLSGHGAVRCAAWERSLSPIPPWQRWPDPYFDADAHRHGVFAAVAGPAARPLALAELDDRKY</sequence>
<evidence type="ECO:0000313" key="3">
    <source>
        <dbReference type="Proteomes" id="UP000008710"/>
    </source>
</evidence>
<gene>
    <name evidence="2" type="ordered locus">RHA1_ro03193</name>
</gene>
<dbReference type="KEGG" id="rha:RHA1_ro03193"/>
<feature type="region of interest" description="Disordered" evidence="1">
    <location>
        <begin position="34"/>
        <end position="68"/>
    </location>
</feature>
<dbReference type="Proteomes" id="UP000008710">
    <property type="component" value="Chromosome"/>
</dbReference>
<accession>Q0SBU0</accession>
<reference evidence="3" key="1">
    <citation type="journal article" date="2006" name="Proc. Natl. Acad. Sci. U.S.A.">
        <title>The complete genome of Rhodococcus sp. RHA1 provides insights into a catabolic powerhouse.</title>
        <authorList>
            <person name="McLeod M.P."/>
            <person name="Warren R.L."/>
            <person name="Hsiao W.W.L."/>
            <person name="Araki N."/>
            <person name="Myhre M."/>
            <person name="Fernandes C."/>
            <person name="Miyazawa D."/>
            <person name="Wong W."/>
            <person name="Lillquist A.L."/>
            <person name="Wang D."/>
            <person name="Dosanjh M."/>
            <person name="Hara H."/>
            <person name="Petrescu A."/>
            <person name="Morin R.D."/>
            <person name="Yang G."/>
            <person name="Stott J.M."/>
            <person name="Schein J.E."/>
            <person name="Shin H."/>
            <person name="Smailus D."/>
            <person name="Siddiqui A.S."/>
            <person name="Marra M.A."/>
            <person name="Jones S.J.M."/>
            <person name="Holt R."/>
            <person name="Brinkman F.S.L."/>
            <person name="Miyauchi K."/>
            <person name="Fukuda M."/>
            <person name="Davies J.E."/>
            <person name="Mohn W.W."/>
            <person name="Eltis L.D."/>
        </authorList>
    </citation>
    <scope>NUCLEOTIDE SEQUENCE [LARGE SCALE GENOMIC DNA]</scope>
    <source>
        <strain evidence="3">RHA1</strain>
    </source>
</reference>
<dbReference type="HOGENOM" id="CLU_1968843_0_0_11"/>
<organism evidence="2 3">
    <name type="scientific">Rhodococcus jostii (strain RHA1)</name>
    <dbReference type="NCBI Taxonomy" id="101510"/>
    <lineage>
        <taxon>Bacteria</taxon>
        <taxon>Bacillati</taxon>
        <taxon>Actinomycetota</taxon>
        <taxon>Actinomycetes</taxon>
        <taxon>Mycobacteriales</taxon>
        <taxon>Nocardiaceae</taxon>
        <taxon>Rhodococcus</taxon>
    </lineage>
</organism>
<evidence type="ECO:0000313" key="2">
    <source>
        <dbReference type="EMBL" id="ABG94996.1"/>
    </source>
</evidence>
<dbReference type="AlphaFoldDB" id="Q0SBU0"/>
<name>Q0SBU0_RHOJR</name>
<dbReference type="EMBL" id="CP000431">
    <property type="protein sequence ID" value="ABG94996.1"/>
    <property type="molecule type" value="Genomic_DNA"/>
</dbReference>
<evidence type="ECO:0000256" key="1">
    <source>
        <dbReference type="SAM" id="MobiDB-lite"/>
    </source>
</evidence>
<protein>
    <submittedName>
        <fullName evidence="2">Uncharacterized protein</fullName>
    </submittedName>
</protein>